<proteinExistence type="predicted"/>
<protein>
    <submittedName>
        <fullName evidence="2">Uncharacterized protein</fullName>
    </submittedName>
</protein>
<gene>
    <name evidence="2" type="ORF">B0H17DRAFT_1215653</name>
</gene>
<comment type="caution">
    <text evidence="2">The sequence shown here is derived from an EMBL/GenBank/DDBJ whole genome shotgun (WGS) entry which is preliminary data.</text>
</comment>
<feature type="compositionally biased region" description="Polar residues" evidence="1">
    <location>
        <begin position="74"/>
        <end position="88"/>
    </location>
</feature>
<dbReference type="AlphaFoldDB" id="A0AAD7FXG5"/>
<evidence type="ECO:0000313" key="3">
    <source>
        <dbReference type="Proteomes" id="UP001221757"/>
    </source>
</evidence>
<organism evidence="2 3">
    <name type="scientific">Mycena rosella</name>
    <name type="common">Pink bonnet</name>
    <name type="synonym">Agaricus rosellus</name>
    <dbReference type="NCBI Taxonomy" id="1033263"/>
    <lineage>
        <taxon>Eukaryota</taxon>
        <taxon>Fungi</taxon>
        <taxon>Dikarya</taxon>
        <taxon>Basidiomycota</taxon>
        <taxon>Agaricomycotina</taxon>
        <taxon>Agaricomycetes</taxon>
        <taxon>Agaricomycetidae</taxon>
        <taxon>Agaricales</taxon>
        <taxon>Marasmiineae</taxon>
        <taxon>Mycenaceae</taxon>
        <taxon>Mycena</taxon>
    </lineage>
</organism>
<evidence type="ECO:0000256" key="1">
    <source>
        <dbReference type="SAM" id="MobiDB-lite"/>
    </source>
</evidence>
<feature type="region of interest" description="Disordered" evidence="1">
    <location>
        <begin position="73"/>
        <end position="94"/>
    </location>
</feature>
<dbReference type="Proteomes" id="UP001221757">
    <property type="component" value="Unassembled WGS sequence"/>
</dbReference>
<sequence>MEANYASKQLMDSENIRLRAELFAKKNKAPKQRVGGAGACHMTNDETLDALAFVDWKTTMALLFTEFNAHEKQPSQPATFDSSSNSAATAHPGVQPTAYNFPTMGGASMSAGPSQALPSPHAYAHLIYPSLMPLPEGTDLNLTNPAIITKSCDHKPAAKVARFRQKTKDPKGKKCCYASDNDGDTDTEPACKRGHRKGSPNFKPDEVNKLLDLVEQYLPLGQKGWKTLIKTKKPTGDAYCPLEIQRAHQVEGLLDECTGT</sequence>
<dbReference type="PANTHER" id="PTHR34409:SF1">
    <property type="entry name" value="MYB-LIKE DOMAIN-CONTAINING PROTEIN"/>
    <property type="match status" value="1"/>
</dbReference>
<dbReference type="PANTHER" id="PTHR34409">
    <property type="entry name" value="SET DOMAIN-CONTAINING PROTEIN"/>
    <property type="match status" value="1"/>
</dbReference>
<name>A0AAD7FXG5_MYCRO</name>
<dbReference type="EMBL" id="JARKIE010000381">
    <property type="protein sequence ID" value="KAJ7648429.1"/>
    <property type="molecule type" value="Genomic_DNA"/>
</dbReference>
<keyword evidence="3" id="KW-1185">Reference proteome</keyword>
<reference evidence="2" key="1">
    <citation type="submission" date="2023-03" db="EMBL/GenBank/DDBJ databases">
        <title>Massive genome expansion in bonnet fungi (Mycena s.s.) driven by repeated elements and novel gene families across ecological guilds.</title>
        <authorList>
            <consortium name="Lawrence Berkeley National Laboratory"/>
            <person name="Harder C.B."/>
            <person name="Miyauchi S."/>
            <person name="Viragh M."/>
            <person name="Kuo A."/>
            <person name="Thoen E."/>
            <person name="Andreopoulos B."/>
            <person name="Lu D."/>
            <person name="Skrede I."/>
            <person name="Drula E."/>
            <person name="Henrissat B."/>
            <person name="Morin E."/>
            <person name="Kohler A."/>
            <person name="Barry K."/>
            <person name="LaButti K."/>
            <person name="Morin E."/>
            <person name="Salamov A."/>
            <person name="Lipzen A."/>
            <person name="Mereny Z."/>
            <person name="Hegedus B."/>
            <person name="Baldrian P."/>
            <person name="Stursova M."/>
            <person name="Weitz H."/>
            <person name="Taylor A."/>
            <person name="Grigoriev I.V."/>
            <person name="Nagy L.G."/>
            <person name="Martin F."/>
            <person name="Kauserud H."/>
        </authorList>
    </citation>
    <scope>NUCLEOTIDE SEQUENCE</scope>
    <source>
        <strain evidence="2">CBHHK067</strain>
    </source>
</reference>
<accession>A0AAD7FXG5</accession>
<evidence type="ECO:0000313" key="2">
    <source>
        <dbReference type="EMBL" id="KAJ7648429.1"/>
    </source>
</evidence>